<dbReference type="PROSITE" id="PS00162">
    <property type="entry name" value="ALPHA_CA_1"/>
    <property type="match status" value="1"/>
</dbReference>
<dbReference type="EMBL" id="JAODUP010000032">
    <property type="protein sequence ID" value="KAK2167092.1"/>
    <property type="molecule type" value="Genomic_DNA"/>
</dbReference>
<keyword evidence="6 11" id="KW-0862">Zinc</keyword>
<evidence type="ECO:0000256" key="4">
    <source>
        <dbReference type="ARBA" id="ARBA00022490"/>
    </source>
</evidence>
<evidence type="ECO:0000256" key="3">
    <source>
        <dbReference type="ARBA" id="ARBA00010718"/>
    </source>
</evidence>
<evidence type="ECO:0000256" key="5">
    <source>
        <dbReference type="ARBA" id="ARBA00022723"/>
    </source>
</evidence>
<dbReference type="CDD" id="cd00326">
    <property type="entry name" value="alpha_CA"/>
    <property type="match status" value="1"/>
</dbReference>
<comment type="subcellular location">
    <subcellularLocation>
        <location evidence="2">Cytoplasm</location>
    </subcellularLocation>
</comment>
<dbReference type="GO" id="GO:0004089">
    <property type="term" value="F:carbonate dehydratase activity"/>
    <property type="evidence" value="ECO:0007669"/>
    <property type="project" value="UniProtKB-UniRule"/>
</dbReference>
<evidence type="ECO:0000256" key="2">
    <source>
        <dbReference type="ARBA" id="ARBA00004496"/>
    </source>
</evidence>
<dbReference type="Pfam" id="PF00194">
    <property type="entry name" value="Carb_anhydrase"/>
    <property type="match status" value="1"/>
</dbReference>
<dbReference type="GO" id="GO:0018820">
    <property type="term" value="F:cyanamide hydratase activity"/>
    <property type="evidence" value="ECO:0007669"/>
    <property type="project" value="UniProtKB-EC"/>
</dbReference>
<dbReference type="EC" id="4.2.1.1" evidence="11"/>
<dbReference type="InterPro" id="IPR023561">
    <property type="entry name" value="Carbonic_anhydrase_a-class"/>
</dbReference>
<name>A0AAD9NEA1_9ANNE</name>
<dbReference type="SUPFAM" id="SSF51069">
    <property type="entry name" value="Carbonic anhydrase"/>
    <property type="match status" value="1"/>
</dbReference>
<feature type="domain" description="Alpha-carbonic anhydrase" evidence="12">
    <location>
        <begin position="1"/>
        <end position="220"/>
    </location>
</feature>
<gene>
    <name evidence="13" type="ORF">LSH36_32g15026</name>
</gene>
<dbReference type="GO" id="GO:0008270">
    <property type="term" value="F:zinc ion binding"/>
    <property type="evidence" value="ECO:0007669"/>
    <property type="project" value="UniProtKB-UniRule"/>
</dbReference>
<keyword evidence="14" id="KW-1185">Reference proteome</keyword>
<evidence type="ECO:0000256" key="10">
    <source>
        <dbReference type="ARBA" id="ARBA00048348"/>
    </source>
</evidence>
<reference evidence="13" key="1">
    <citation type="journal article" date="2023" name="Mol. Biol. Evol.">
        <title>Third-Generation Sequencing Reveals the Adaptive Role of the Epigenome in Three Deep-Sea Polychaetes.</title>
        <authorList>
            <person name="Perez M."/>
            <person name="Aroh O."/>
            <person name="Sun Y."/>
            <person name="Lan Y."/>
            <person name="Juniper S.K."/>
            <person name="Young C.R."/>
            <person name="Angers B."/>
            <person name="Qian P.Y."/>
        </authorList>
    </citation>
    <scope>NUCLEOTIDE SEQUENCE</scope>
    <source>
        <strain evidence="13">P08H-3</strain>
    </source>
</reference>
<evidence type="ECO:0000256" key="1">
    <source>
        <dbReference type="ARBA" id="ARBA00001947"/>
    </source>
</evidence>
<evidence type="ECO:0000313" key="13">
    <source>
        <dbReference type="EMBL" id="KAK2167092.1"/>
    </source>
</evidence>
<dbReference type="Proteomes" id="UP001208570">
    <property type="component" value="Unassembled WGS sequence"/>
</dbReference>
<comment type="cofactor">
    <cofactor evidence="1 11">
        <name>Zn(2+)</name>
        <dbReference type="ChEBI" id="CHEBI:29105"/>
    </cofactor>
</comment>
<protein>
    <recommendedName>
        <fullName evidence="11">Carbonic anhydrase</fullName>
        <ecNumber evidence="11">4.2.1.1</ecNumber>
    </recommendedName>
</protein>
<dbReference type="InterPro" id="IPR036398">
    <property type="entry name" value="CA_dom_sf"/>
</dbReference>
<evidence type="ECO:0000256" key="6">
    <source>
        <dbReference type="ARBA" id="ARBA00022833"/>
    </source>
</evidence>
<organism evidence="13 14">
    <name type="scientific">Paralvinella palmiformis</name>
    <dbReference type="NCBI Taxonomy" id="53620"/>
    <lineage>
        <taxon>Eukaryota</taxon>
        <taxon>Metazoa</taxon>
        <taxon>Spiralia</taxon>
        <taxon>Lophotrochozoa</taxon>
        <taxon>Annelida</taxon>
        <taxon>Polychaeta</taxon>
        <taxon>Sedentaria</taxon>
        <taxon>Canalipalpata</taxon>
        <taxon>Terebellida</taxon>
        <taxon>Terebelliformia</taxon>
        <taxon>Alvinellidae</taxon>
        <taxon>Paralvinella</taxon>
    </lineage>
</organism>
<dbReference type="PANTHER" id="PTHR18952:SF282">
    <property type="entry name" value="CARBONIC ANHYDRASE 1"/>
    <property type="match status" value="1"/>
</dbReference>
<accession>A0AAD9NEA1</accession>
<dbReference type="PROSITE" id="PS51144">
    <property type="entry name" value="ALPHA_CA_2"/>
    <property type="match status" value="1"/>
</dbReference>
<comment type="similarity">
    <text evidence="3 11">Belongs to the alpha-carbonic anhydrase family.</text>
</comment>
<keyword evidence="7 11" id="KW-0456">Lyase</keyword>
<dbReference type="AlphaFoldDB" id="A0AAD9NEA1"/>
<comment type="function">
    <text evidence="11">Reversible hydration of carbon dioxide.</text>
</comment>
<dbReference type="SMART" id="SM01057">
    <property type="entry name" value="Carb_anhydrase"/>
    <property type="match status" value="1"/>
</dbReference>
<dbReference type="Gene3D" id="3.10.200.10">
    <property type="entry name" value="Alpha carbonic anhydrase"/>
    <property type="match status" value="1"/>
</dbReference>
<proteinExistence type="inferred from homology"/>
<dbReference type="PANTHER" id="PTHR18952">
    <property type="entry name" value="CARBONIC ANHYDRASE"/>
    <property type="match status" value="1"/>
</dbReference>
<evidence type="ECO:0000259" key="12">
    <source>
        <dbReference type="PROSITE" id="PS51144"/>
    </source>
</evidence>
<sequence length="261" mass="29346">MFRIHQHVVLPQSLTLKSSGLGLALSGAINVTGGPFSHTKYELRQVHFHWGERDDFGSEHTVKGCSFAMEVHFVHWNTDLYSSYEEAASEDGGLVIVAAFANLDSRGNPAIEHICNYASAVRYKRQWEKISVDIKQLLPNNIKKYWVYKGSMTVPPCYESVTWVIFNDNITVSSRQLAQLRTLHNHSPNDRPPADECQGYITKNLRNLQPTGTRRVTAVEHVFTIGQIVQYASLYDGSSVFTTSKDFTWTGGLQGSDEADF</sequence>
<evidence type="ECO:0000256" key="11">
    <source>
        <dbReference type="RuleBase" id="RU367011"/>
    </source>
</evidence>
<dbReference type="InterPro" id="IPR018338">
    <property type="entry name" value="Carbonic_anhydrase_a-class_CS"/>
</dbReference>
<keyword evidence="5 11" id="KW-0479">Metal-binding</keyword>
<comment type="catalytic activity">
    <reaction evidence="8">
        <text>urea = cyanamide + H2O</text>
        <dbReference type="Rhea" id="RHEA:23056"/>
        <dbReference type="ChEBI" id="CHEBI:15377"/>
        <dbReference type="ChEBI" id="CHEBI:16199"/>
        <dbReference type="ChEBI" id="CHEBI:16698"/>
        <dbReference type="EC" id="4.2.1.69"/>
    </reaction>
</comment>
<keyword evidence="4" id="KW-0963">Cytoplasm</keyword>
<evidence type="ECO:0000256" key="8">
    <source>
        <dbReference type="ARBA" id="ARBA00036058"/>
    </source>
</evidence>
<comment type="caution">
    <text evidence="13">The sequence shown here is derived from an EMBL/GenBank/DDBJ whole genome shotgun (WGS) entry which is preliminary data.</text>
</comment>
<evidence type="ECO:0000313" key="14">
    <source>
        <dbReference type="Proteomes" id="UP001208570"/>
    </source>
</evidence>
<dbReference type="GO" id="GO:0005737">
    <property type="term" value="C:cytoplasm"/>
    <property type="evidence" value="ECO:0007669"/>
    <property type="project" value="UniProtKB-SubCell"/>
</dbReference>
<comment type="function">
    <text evidence="9">Catalyzes the reversible hydration of carbon dioxide. Can hydrate cyanamide to urea.</text>
</comment>
<evidence type="ECO:0000256" key="7">
    <source>
        <dbReference type="ARBA" id="ARBA00023239"/>
    </source>
</evidence>
<evidence type="ECO:0000256" key="9">
    <source>
        <dbReference type="ARBA" id="ARBA00045744"/>
    </source>
</evidence>
<comment type="catalytic activity">
    <reaction evidence="10 11">
        <text>hydrogencarbonate + H(+) = CO2 + H2O</text>
        <dbReference type="Rhea" id="RHEA:10748"/>
        <dbReference type="ChEBI" id="CHEBI:15377"/>
        <dbReference type="ChEBI" id="CHEBI:15378"/>
        <dbReference type="ChEBI" id="CHEBI:16526"/>
        <dbReference type="ChEBI" id="CHEBI:17544"/>
        <dbReference type="EC" id="4.2.1.1"/>
    </reaction>
</comment>
<dbReference type="InterPro" id="IPR001148">
    <property type="entry name" value="CA_dom"/>
</dbReference>